<dbReference type="RefSeq" id="WP_268073807.1">
    <property type="nucleotide sequence ID" value="NZ_CP109965.1"/>
</dbReference>
<dbReference type="InterPro" id="IPR050168">
    <property type="entry name" value="AAA_ATPase_domain"/>
</dbReference>
<dbReference type="PANTHER" id="PTHR23077">
    <property type="entry name" value="AAA-FAMILY ATPASE"/>
    <property type="match status" value="1"/>
</dbReference>
<evidence type="ECO:0000313" key="3">
    <source>
        <dbReference type="Proteomes" id="UP001163726"/>
    </source>
</evidence>
<accession>A0ABY7AJM6</accession>
<dbReference type="Pfam" id="PF00004">
    <property type="entry name" value="AAA"/>
    <property type="match status" value="2"/>
</dbReference>
<dbReference type="Proteomes" id="UP001163726">
    <property type="component" value="Chromosome"/>
</dbReference>
<dbReference type="InterPro" id="IPR025662">
    <property type="entry name" value="Sigma_54_int_dom_ATP-bd_1"/>
</dbReference>
<keyword evidence="2" id="KW-0547">Nucleotide-binding</keyword>
<dbReference type="InterPro" id="IPR003593">
    <property type="entry name" value="AAA+_ATPase"/>
</dbReference>
<evidence type="ECO:0000259" key="1">
    <source>
        <dbReference type="SMART" id="SM00382"/>
    </source>
</evidence>
<gene>
    <name evidence="2" type="ORF">OLW01_10195</name>
</gene>
<dbReference type="PROSITE" id="PS00675">
    <property type="entry name" value="SIGMA54_INTERACT_1"/>
    <property type="match status" value="1"/>
</dbReference>
<dbReference type="EMBL" id="CP109965">
    <property type="protein sequence ID" value="WAJ69540.1"/>
    <property type="molecule type" value="Genomic_DNA"/>
</dbReference>
<feature type="domain" description="AAA+ ATPase" evidence="1">
    <location>
        <begin position="466"/>
        <end position="597"/>
    </location>
</feature>
<keyword evidence="2" id="KW-0067">ATP-binding</keyword>
<dbReference type="SMART" id="SM00382">
    <property type="entry name" value="AAA"/>
    <property type="match status" value="2"/>
</dbReference>
<protein>
    <submittedName>
        <fullName evidence="2">ATP-binding protein</fullName>
    </submittedName>
</protein>
<organism evidence="2 3">
    <name type="scientific">Catenovulum adriaticum</name>
    <dbReference type="NCBI Taxonomy" id="2984846"/>
    <lineage>
        <taxon>Bacteria</taxon>
        <taxon>Pseudomonadati</taxon>
        <taxon>Pseudomonadota</taxon>
        <taxon>Gammaproteobacteria</taxon>
        <taxon>Alteromonadales</taxon>
        <taxon>Alteromonadaceae</taxon>
        <taxon>Catenovulum</taxon>
    </lineage>
</organism>
<name>A0ABY7AJM6_9ALTE</name>
<dbReference type="SUPFAM" id="SSF52540">
    <property type="entry name" value="P-loop containing nucleoside triphosphate hydrolases"/>
    <property type="match status" value="2"/>
</dbReference>
<dbReference type="InterPro" id="IPR003959">
    <property type="entry name" value="ATPase_AAA_core"/>
</dbReference>
<dbReference type="Gene3D" id="1.10.8.60">
    <property type="match status" value="1"/>
</dbReference>
<reference evidence="2" key="1">
    <citation type="submission" date="2022-10" db="EMBL/GenBank/DDBJ databases">
        <title>Catenovulum adriacola sp. nov. isolated in the Harbour of Susak.</title>
        <authorList>
            <person name="Schoch T."/>
            <person name="Reich S.J."/>
            <person name="Stoeferle S."/>
            <person name="Flaiz M."/>
            <person name="Kazda M."/>
            <person name="Riedel C.U."/>
            <person name="Duerre P."/>
        </authorList>
    </citation>
    <scope>NUCLEOTIDE SEQUENCE</scope>
    <source>
        <strain evidence="2">TS8</strain>
    </source>
</reference>
<evidence type="ECO:0000313" key="2">
    <source>
        <dbReference type="EMBL" id="WAJ69540.1"/>
    </source>
</evidence>
<proteinExistence type="predicted"/>
<sequence>MLHFDYEPSKLHGIACLYMKKVLPYVLKPSDEIESNCIASIRGKQIKHRTQLNLKQSIASLNTVEKNTKAVSIIQHNAQYICQFLNLRDDAIPIFEFLIVSNLNTGIKNLLASAYYSVNLQIEGLLCKVFNVPPVLIRTLVRRCKVSGLTWGDELEEDYIIELPDFLLDSIDQRKYQSDLDLVGNILFECSPPQFKTSQFPHVNVDLVSRYLEKALEQKVSGVNLLFYGESGTGKTELAKSLARYTGKKLYEIRSPNIDYGTKSKYEFNTSENKSSTKRLQYLLFIEMVLKNSPDCILLFDECENVFDSVDQNYSKDLIHRLLEELSLPCIWITNYIGYFDPSCIRRFKLTIDFPTLSPSMIYDISRYLYKGLDVSKPFIQSISKVKNVTPAYITNAIHIAKTIGAKRDEAELIIDDAIRAKLVATGLHEIEYKYQTAITFNPNYLNVDADKVTIDMIKNAVSDNKSIRVLLNGAPGTGKTALVHHLFDSHNNEFISIKTSDILGKYVGESEQNVARIFKRATEEQAGIFIDEIDSLLSAREHATALHERQLVNELLVQIEAFRYPLFAATNFDNALDKAVMRRFDFKFRCLYLKPEQSIGLLKEVLNTSKIPKAVKTELEELTHLTAGDFSIIARQAQFRTTKLTAHNVLTLLKQEHYRKIPKPSIGFLQS</sequence>
<keyword evidence="3" id="KW-1185">Reference proteome</keyword>
<dbReference type="GO" id="GO:0005524">
    <property type="term" value="F:ATP binding"/>
    <property type="evidence" value="ECO:0007669"/>
    <property type="project" value="UniProtKB-KW"/>
</dbReference>
<feature type="domain" description="AAA+ ATPase" evidence="1">
    <location>
        <begin position="221"/>
        <end position="358"/>
    </location>
</feature>
<dbReference type="CDD" id="cd19481">
    <property type="entry name" value="RecA-like_protease"/>
    <property type="match status" value="1"/>
</dbReference>
<dbReference type="Gene3D" id="3.40.50.300">
    <property type="entry name" value="P-loop containing nucleotide triphosphate hydrolases"/>
    <property type="match status" value="2"/>
</dbReference>
<dbReference type="InterPro" id="IPR027417">
    <property type="entry name" value="P-loop_NTPase"/>
</dbReference>